<organism evidence="2 3">
    <name type="scientific">Trinickia violacea</name>
    <dbReference type="NCBI Taxonomy" id="2571746"/>
    <lineage>
        <taxon>Bacteria</taxon>
        <taxon>Pseudomonadati</taxon>
        <taxon>Pseudomonadota</taxon>
        <taxon>Betaproteobacteria</taxon>
        <taxon>Burkholderiales</taxon>
        <taxon>Burkholderiaceae</taxon>
        <taxon>Trinickia</taxon>
    </lineage>
</organism>
<protein>
    <submittedName>
        <fullName evidence="2">Carotenoid 1,2-hydratase</fullName>
    </submittedName>
</protein>
<feature type="domain" description="AttH" evidence="1">
    <location>
        <begin position="49"/>
        <end position="232"/>
    </location>
</feature>
<reference evidence="2 3" key="1">
    <citation type="submission" date="2019-05" db="EMBL/GenBank/DDBJ databases">
        <title>Burkholderia sp. DHOD12, isolated from subtropical forest soil.</title>
        <authorList>
            <person name="Gao Z.-H."/>
            <person name="Qiu L.-H."/>
        </authorList>
    </citation>
    <scope>NUCLEOTIDE SEQUENCE [LARGE SCALE GENOMIC DNA]</scope>
    <source>
        <strain evidence="2 3">DHOD12</strain>
    </source>
</reference>
<dbReference type="PANTHER" id="PTHR38591:SF1">
    <property type="entry name" value="BLL1000 PROTEIN"/>
    <property type="match status" value="1"/>
</dbReference>
<keyword evidence="3" id="KW-1185">Reference proteome</keyword>
<dbReference type="Proteomes" id="UP000298656">
    <property type="component" value="Chromosome 2"/>
</dbReference>
<dbReference type="Gene3D" id="2.40.370.10">
    <property type="entry name" value="AttH-like domain"/>
    <property type="match status" value="2"/>
</dbReference>
<accession>A0A4P8J3E1</accession>
<name>A0A4P8J3E1_9BURK</name>
<evidence type="ECO:0000259" key="1">
    <source>
        <dbReference type="Pfam" id="PF07143"/>
    </source>
</evidence>
<dbReference type="AlphaFoldDB" id="A0A4P8J3E1"/>
<dbReference type="SUPFAM" id="SSF159245">
    <property type="entry name" value="AttH-like"/>
    <property type="match status" value="1"/>
</dbReference>
<dbReference type="Pfam" id="PF17186">
    <property type="entry name" value="Lipocalin_9"/>
    <property type="match status" value="1"/>
</dbReference>
<dbReference type="PANTHER" id="PTHR38591">
    <property type="entry name" value="HYDROLASE"/>
    <property type="match status" value="1"/>
</dbReference>
<dbReference type="OrthoDB" id="9770826at2"/>
<sequence>MRRRLFLLWPPAALLARRVRARAPDFPAVESGHPLVFPRDYGAHSSYRTEWWYVTGWLQTVASATNGNASDASLGFEATFFRSRPALDDANPSRFAPNQVLFANVALSDPRAGSLQHEQRAARRGFGLADASETDTAVHIDDWSLERSADGRYRLNVATPRFSFAFTLQPTQPVLVNGAGGYSRKGPLPSEASYYYSEPWLRVDGVLTRGGHSSGNEAHVRGQAWLDHEWSSAPLADEAVGWDWIGIDFDDGGALMALRIRDKAGGKFWAGGTLRAADGSTHALSPDSVRFTPLRWWRSPHTGARYPVAMRVDAEDVHLTLVPLMDDQEFDSRASTGAVYWEGAVTAFRAGAEAVSPADASAGGTAPAVGAAKPLGRGYLELTGYFQRLDL</sequence>
<gene>
    <name evidence="2" type="ORF">FAZ95_38595</name>
</gene>
<dbReference type="EMBL" id="CP040078">
    <property type="protein sequence ID" value="QCP54763.1"/>
    <property type="molecule type" value="Genomic_DNA"/>
</dbReference>
<evidence type="ECO:0000313" key="3">
    <source>
        <dbReference type="Proteomes" id="UP000298656"/>
    </source>
</evidence>
<dbReference type="InterPro" id="IPR023374">
    <property type="entry name" value="AttH-like_dom_sf"/>
</dbReference>
<evidence type="ECO:0000313" key="2">
    <source>
        <dbReference type="EMBL" id="QCP54763.1"/>
    </source>
</evidence>
<dbReference type="Pfam" id="PF07143">
    <property type="entry name" value="CrtC"/>
    <property type="match status" value="1"/>
</dbReference>
<dbReference type="KEGG" id="tvl:FAZ95_38595"/>
<dbReference type="InterPro" id="IPR010791">
    <property type="entry name" value="AttH_dom"/>
</dbReference>
<proteinExistence type="predicted"/>
<dbReference type="RefSeq" id="WP_137337521.1">
    <property type="nucleotide sequence ID" value="NZ_CP040078.1"/>
</dbReference>